<keyword evidence="2" id="KW-1133">Transmembrane helix</keyword>
<dbReference type="Proteomes" id="UP000632289">
    <property type="component" value="Unassembled WGS sequence"/>
</dbReference>
<evidence type="ECO:0000313" key="4">
    <source>
        <dbReference type="Proteomes" id="UP000632289"/>
    </source>
</evidence>
<accession>A0A927EXI2</accession>
<keyword evidence="4" id="KW-1185">Reference proteome</keyword>
<dbReference type="AlphaFoldDB" id="A0A927EXI2"/>
<proteinExistence type="predicted"/>
<reference evidence="3" key="1">
    <citation type="submission" date="2020-09" db="EMBL/GenBank/DDBJ databases">
        <title>Secondary metabolite and genome analysis of marine Streptomyces chumphonensis KK1-2T.</title>
        <authorList>
            <person name="Phongsopitanun W."/>
            <person name="Kanchanasin P."/>
            <person name="Pittayakhajonwut P."/>
            <person name="Suwanborirux K."/>
            <person name="Tanasupawat S."/>
        </authorList>
    </citation>
    <scope>NUCLEOTIDE SEQUENCE</scope>
    <source>
        <strain evidence="3">KK1-2</strain>
    </source>
</reference>
<keyword evidence="2" id="KW-0812">Transmembrane</keyword>
<organism evidence="3 4">
    <name type="scientific">Streptomyces chumphonensis</name>
    <dbReference type="NCBI Taxonomy" id="1214925"/>
    <lineage>
        <taxon>Bacteria</taxon>
        <taxon>Bacillati</taxon>
        <taxon>Actinomycetota</taxon>
        <taxon>Actinomycetes</taxon>
        <taxon>Kitasatosporales</taxon>
        <taxon>Streptomycetaceae</taxon>
        <taxon>Streptomyces</taxon>
    </lineage>
</organism>
<gene>
    <name evidence="3" type="ORF">IF129_06415</name>
</gene>
<dbReference type="RefSeq" id="WP_191208497.1">
    <property type="nucleotide sequence ID" value="NZ_BAABKL010000032.1"/>
</dbReference>
<sequence length="120" mass="13476">MQEPDPRRDRAPDPEREGLLGRVSPRTGTEPLRARSPLRLRLLLGLLFTPLFIAGALLFWSWSAASGPQDVPTDASLRIVAVVFSLLALFSLVDLLIVQRRVRRARRRAAWEHRGGRGDT</sequence>
<keyword evidence="2" id="KW-0472">Membrane</keyword>
<dbReference type="InterPro" id="IPR045924">
    <property type="entry name" value="DUF6343"/>
</dbReference>
<evidence type="ECO:0000313" key="3">
    <source>
        <dbReference type="EMBL" id="MBD3931193.1"/>
    </source>
</evidence>
<evidence type="ECO:0000256" key="2">
    <source>
        <dbReference type="SAM" id="Phobius"/>
    </source>
</evidence>
<feature type="transmembrane region" description="Helical" evidence="2">
    <location>
        <begin position="42"/>
        <end position="63"/>
    </location>
</feature>
<name>A0A927EXI2_9ACTN</name>
<protein>
    <submittedName>
        <fullName evidence="3">Uncharacterized protein</fullName>
    </submittedName>
</protein>
<feature type="compositionally biased region" description="Basic and acidic residues" evidence="1">
    <location>
        <begin position="1"/>
        <end position="19"/>
    </location>
</feature>
<comment type="caution">
    <text evidence="3">The sequence shown here is derived from an EMBL/GenBank/DDBJ whole genome shotgun (WGS) entry which is preliminary data.</text>
</comment>
<evidence type="ECO:0000256" key="1">
    <source>
        <dbReference type="SAM" id="MobiDB-lite"/>
    </source>
</evidence>
<dbReference type="EMBL" id="JACXYU010000002">
    <property type="protein sequence ID" value="MBD3931193.1"/>
    <property type="molecule type" value="Genomic_DNA"/>
</dbReference>
<feature type="region of interest" description="Disordered" evidence="1">
    <location>
        <begin position="1"/>
        <end position="31"/>
    </location>
</feature>
<feature type="transmembrane region" description="Helical" evidence="2">
    <location>
        <begin position="75"/>
        <end position="98"/>
    </location>
</feature>
<dbReference type="Pfam" id="PF19870">
    <property type="entry name" value="DUF6343"/>
    <property type="match status" value="1"/>
</dbReference>